<dbReference type="InterPro" id="IPR050921">
    <property type="entry name" value="T4SS_GSP_E_ATPase"/>
</dbReference>
<dbReference type="EMBL" id="CAEZTZ010000078">
    <property type="protein sequence ID" value="CAB4586272.1"/>
    <property type="molecule type" value="Genomic_DNA"/>
</dbReference>
<evidence type="ECO:0000259" key="2">
    <source>
        <dbReference type="Pfam" id="PF00437"/>
    </source>
</evidence>
<evidence type="ECO:0000256" key="1">
    <source>
        <dbReference type="ARBA" id="ARBA00006611"/>
    </source>
</evidence>
<sequence length="363" mass="39170">MTTADSIVDRVRRAVMSGDDLGRAITTEVQRANERALGEADAAEFSESDVAHRVSGFGVLQPHLDDPSVEEIWINDASAVFVARSGRHERIPANLATDEMRTLVERMLRRSGRRVDVSQPFVDASLPDGSRLHVVIPPITKQHWSLNIRKFSSAVRTLDDLVERGTIAPEAKRILQAAISDGRTVLVSGATQAGKTTMVCALLSELDPGERIVTVEETFEISTRHLDTVGMQCRGASLDGVGEVTLRRLVKEALRMRPTRLVVGEVRGDESLDLLVALNSGIPGLCTIHANSASDAVRKLVTLCQIAGGVSEAFVTSTILATIDLVVHCRMDGDGQRRIVDIARPIASGGVGGLTMESLWALT</sequence>
<organism evidence="3">
    <name type="scientific">freshwater metagenome</name>
    <dbReference type="NCBI Taxonomy" id="449393"/>
    <lineage>
        <taxon>unclassified sequences</taxon>
        <taxon>metagenomes</taxon>
        <taxon>ecological metagenomes</taxon>
    </lineage>
</organism>
<dbReference type="Gene3D" id="3.30.450.380">
    <property type="match status" value="1"/>
</dbReference>
<dbReference type="InterPro" id="IPR001482">
    <property type="entry name" value="T2SS/T4SS_dom"/>
</dbReference>
<feature type="domain" description="Bacterial type II secretion system protein E" evidence="2">
    <location>
        <begin position="59"/>
        <end position="313"/>
    </location>
</feature>
<dbReference type="Pfam" id="PF00437">
    <property type="entry name" value="T2SSE"/>
    <property type="match status" value="1"/>
</dbReference>
<reference evidence="3" key="1">
    <citation type="submission" date="2020-05" db="EMBL/GenBank/DDBJ databases">
        <authorList>
            <person name="Chiriac C."/>
            <person name="Salcher M."/>
            <person name="Ghai R."/>
            <person name="Kavagutti S V."/>
        </authorList>
    </citation>
    <scope>NUCLEOTIDE SEQUENCE</scope>
</reference>
<evidence type="ECO:0000313" key="4">
    <source>
        <dbReference type="EMBL" id="CAB4586272.1"/>
    </source>
</evidence>
<dbReference type="PANTHER" id="PTHR30486:SF6">
    <property type="entry name" value="TYPE IV PILUS RETRACTATION ATPASE PILT"/>
    <property type="match status" value="1"/>
</dbReference>
<dbReference type="AlphaFoldDB" id="A0A6J6B8E5"/>
<accession>A0A6J6B8E5</accession>
<evidence type="ECO:0000313" key="3">
    <source>
        <dbReference type="EMBL" id="CAB4535004.1"/>
    </source>
</evidence>
<protein>
    <submittedName>
        <fullName evidence="3">Unannotated protein</fullName>
    </submittedName>
</protein>
<dbReference type="GO" id="GO:0016887">
    <property type="term" value="F:ATP hydrolysis activity"/>
    <property type="evidence" value="ECO:0007669"/>
    <property type="project" value="InterPro"/>
</dbReference>
<dbReference type="SUPFAM" id="SSF52540">
    <property type="entry name" value="P-loop containing nucleoside triphosphate hydrolases"/>
    <property type="match status" value="1"/>
</dbReference>
<dbReference type="Gene3D" id="3.40.50.300">
    <property type="entry name" value="P-loop containing nucleotide triphosphate hydrolases"/>
    <property type="match status" value="1"/>
</dbReference>
<dbReference type="InterPro" id="IPR027417">
    <property type="entry name" value="P-loop_NTPase"/>
</dbReference>
<comment type="similarity">
    <text evidence="1">Belongs to the GSP E family.</text>
</comment>
<gene>
    <name evidence="3" type="ORF">UFOPK1413_00404</name>
    <name evidence="4" type="ORF">UFOPK1767_00658</name>
</gene>
<name>A0A6J6B8E5_9ZZZZ</name>
<proteinExistence type="inferred from homology"/>
<dbReference type="EMBL" id="CAEZSG010000044">
    <property type="protein sequence ID" value="CAB4535004.1"/>
    <property type="molecule type" value="Genomic_DNA"/>
</dbReference>
<dbReference type="CDD" id="cd01130">
    <property type="entry name" value="VirB11-like_ATPase"/>
    <property type="match status" value="1"/>
</dbReference>
<dbReference type="PANTHER" id="PTHR30486">
    <property type="entry name" value="TWITCHING MOTILITY PROTEIN PILT"/>
    <property type="match status" value="1"/>
</dbReference>